<protein>
    <submittedName>
        <fullName evidence="2">Uncharacterized protein</fullName>
    </submittedName>
</protein>
<accession>A0A1J5PK32</accession>
<sequence>MLLRDDTRERQLDEPVEITGLDQSRLMLPRRPLLGCVSSGRRADQCERANAPRCLPNDVQRNVAAHARAEERELLGCVAQETRSHAGDGVVVTGVRDRHGTVCPGHVDDGPVHEWRAQQGRNQDRLHRPIVVATTDIGAAAVHDLCFGSATSRPCVGRVRQQARPDECAPADLLPERGPATPAPGMADRCRRRRSDDTVRPRRSGRCRLRAADRRRGPRGARRRDGPETPAALPRCHCARPQGRAAAGRGWAVADGRVHVPSGGL</sequence>
<evidence type="ECO:0000256" key="1">
    <source>
        <dbReference type="SAM" id="MobiDB-lite"/>
    </source>
</evidence>
<dbReference type="AlphaFoldDB" id="A0A1J5PK32"/>
<proteinExistence type="predicted"/>
<feature type="region of interest" description="Disordered" evidence="1">
    <location>
        <begin position="167"/>
        <end position="236"/>
    </location>
</feature>
<gene>
    <name evidence="2" type="ORF">GALL_465090</name>
</gene>
<organism evidence="2">
    <name type="scientific">mine drainage metagenome</name>
    <dbReference type="NCBI Taxonomy" id="410659"/>
    <lineage>
        <taxon>unclassified sequences</taxon>
        <taxon>metagenomes</taxon>
        <taxon>ecological metagenomes</taxon>
    </lineage>
</organism>
<dbReference type="EMBL" id="MLJW01003525">
    <property type="protein sequence ID" value="OIQ71870.1"/>
    <property type="molecule type" value="Genomic_DNA"/>
</dbReference>
<name>A0A1J5PK32_9ZZZZ</name>
<evidence type="ECO:0000313" key="2">
    <source>
        <dbReference type="EMBL" id="OIQ71870.1"/>
    </source>
</evidence>
<reference evidence="2" key="1">
    <citation type="submission" date="2016-10" db="EMBL/GenBank/DDBJ databases">
        <title>Sequence of Gallionella enrichment culture.</title>
        <authorList>
            <person name="Poehlein A."/>
            <person name="Muehling M."/>
            <person name="Daniel R."/>
        </authorList>
    </citation>
    <scope>NUCLEOTIDE SEQUENCE</scope>
</reference>
<comment type="caution">
    <text evidence="2">The sequence shown here is derived from an EMBL/GenBank/DDBJ whole genome shotgun (WGS) entry which is preliminary data.</text>
</comment>